<dbReference type="Proteomes" id="UP000435112">
    <property type="component" value="Unassembled WGS sequence"/>
</dbReference>
<proteinExistence type="predicted"/>
<evidence type="ECO:0000313" key="1">
    <source>
        <dbReference type="EMBL" id="KAE8959372.1"/>
    </source>
</evidence>
<protein>
    <submittedName>
        <fullName evidence="1">Uncharacterized protein</fullName>
    </submittedName>
</protein>
<dbReference type="EMBL" id="QXFU01007050">
    <property type="protein sequence ID" value="KAE8959372.1"/>
    <property type="molecule type" value="Genomic_DNA"/>
</dbReference>
<organism evidence="1 2">
    <name type="scientific">Phytophthora rubi</name>
    <dbReference type="NCBI Taxonomy" id="129364"/>
    <lineage>
        <taxon>Eukaryota</taxon>
        <taxon>Sar</taxon>
        <taxon>Stramenopiles</taxon>
        <taxon>Oomycota</taxon>
        <taxon>Peronosporomycetes</taxon>
        <taxon>Peronosporales</taxon>
        <taxon>Peronosporaceae</taxon>
        <taxon>Phytophthora</taxon>
    </lineage>
</organism>
<reference evidence="1 2" key="1">
    <citation type="submission" date="2018-09" db="EMBL/GenBank/DDBJ databases">
        <title>Genomic investigation of the strawberry pathogen Phytophthora fragariae indicates pathogenicity is determined by transcriptional variation in three key races.</title>
        <authorList>
            <person name="Adams T.M."/>
            <person name="Armitage A.D."/>
            <person name="Sobczyk M.K."/>
            <person name="Bates H.J."/>
            <person name="Dunwell J.M."/>
            <person name="Nellist C.F."/>
            <person name="Harrison R.J."/>
        </authorList>
    </citation>
    <scope>NUCLEOTIDE SEQUENCE [LARGE SCALE GENOMIC DNA]</scope>
    <source>
        <strain evidence="1 2">SCRP324</strain>
    </source>
</reference>
<dbReference type="AlphaFoldDB" id="A0A6A3GPQ2"/>
<name>A0A6A3GPQ2_9STRA</name>
<sequence>MSLRASVLQCLADAQDQSEAALATAEDLSRYRLRK</sequence>
<evidence type="ECO:0000313" key="2">
    <source>
        <dbReference type="Proteomes" id="UP000435112"/>
    </source>
</evidence>
<accession>A0A6A3GPQ2</accession>
<gene>
    <name evidence="1" type="ORF">PR002_g30562</name>
</gene>
<comment type="caution">
    <text evidence="1">The sequence shown here is derived from an EMBL/GenBank/DDBJ whole genome shotgun (WGS) entry which is preliminary data.</text>
</comment>